<dbReference type="OrthoDB" id="3542898at2"/>
<name>A0A5M3XWL3_9ACTN</name>
<keyword evidence="2" id="KW-1185">Reference proteome</keyword>
<proteinExistence type="predicted"/>
<dbReference type="RefSeq" id="WP_155349303.1">
    <property type="nucleotide sequence ID" value="NZ_BAAAHM010000040.1"/>
</dbReference>
<organism evidence="1 2">
    <name type="scientific">Acrocarpospora pleiomorpha</name>
    <dbReference type="NCBI Taxonomy" id="90975"/>
    <lineage>
        <taxon>Bacteria</taxon>
        <taxon>Bacillati</taxon>
        <taxon>Actinomycetota</taxon>
        <taxon>Actinomycetes</taxon>
        <taxon>Streptosporangiales</taxon>
        <taxon>Streptosporangiaceae</taxon>
        <taxon>Acrocarpospora</taxon>
    </lineage>
</organism>
<reference evidence="1 2" key="1">
    <citation type="submission" date="2019-10" db="EMBL/GenBank/DDBJ databases">
        <title>Whole genome shotgun sequence of Acrocarpospora pleiomorpha NBRC 16267.</title>
        <authorList>
            <person name="Ichikawa N."/>
            <person name="Kimura A."/>
            <person name="Kitahashi Y."/>
            <person name="Komaki H."/>
            <person name="Oguchi A."/>
        </authorList>
    </citation>
    <scope>NUCLEOTIDE SEQUENCE [LARGE SCALE GENOMIC DNA]</scope>
    <source>
        <strain evidence="1 2">NBRC 16267</strain>
    </source>
</reference>
<gene>
    <name evidence="1" type="ORF">Aple_073680</name>
</gene>
<comment type="caution">
    <text evidence="1">The sequence shown here is derived from an EMBL/GenBank/DDBJ whole genome shotgun (WGS) entry which is preliminary data.</text>
</comment>
<dbReference type="Proteomes" id="UP000377595">
    <property type="component" value="Unassembled WGS sequence"/>
</dbReference>
<evidence type="ECO:0000313" key="1">
    <source>
        <dbReference type="EMBL" id="GES24469.1"/>
    </source>
</evidence>
<sequence>MDDIVSEQLHRQQQAVKVLGQLLARVANEKLPIIAWRISSAQSESILTGHCEAVDPIQRQRDFEAWREAISAEPWPNGIKHERGVRLHASVVDHYEEVTITLTAEISTDEL</sequence>
<protein>
    <submittedName>
        <fullName evidence="1">Uncharacterized protein</fullName>
    </submittedName>
</protein>
<accession>A0A5M3XWL3</accession>
<dbReference type="EMBL" id="BLAF01000052">
    <property type="protein sequence ID" value="GES24469.1"/>
    <property type="molecule type" value="Genomic_DNA"/>
</dbReference>
<dbReference type="AlphaFoldDB" id="A0A5M3XWL3"/>
<evidence type="ECO:0000313" key="2">
    <source>
        <dbReference type="Proteomes" id="UP000377595"/>
    </source>
</evidence>